<dbReference type="GO" id="GO:0009882">
    <property type="term" value="F:blue light photoreceptor activity"/>
    <property type="evidence" value="ECO:0007669"/>
    <property type="project" value="UniProtKB-ARBA"/>
</dbReference>
<evidence type="ECO:0000256" key="1">
    <source>
        <dbReference type="ARBA" id="ARBA00001917"/>
    </source>
</evidence>
<evidence type="ECO:0000256" key="4">
    <source>
        <dbReference type="ARBA" id="ARBA00022527"/>
    </source>
</evidence>
<dbReference type="EC" id="2.7.11.1" evidence="3"/>
<dbReference type="SMART" id="SM00091">
    <property type="entry name" value="PAS"/>
    <property type="match status" value="2"/>
</dbReference>
<evidence type="ECO:0000256" key="9">
    <source>
        <dbReference type="ARBA" id="ARBA00022741"/>
    </source>
</evidence>
<dbReference type="Gene3D" id="3.30.200.20">
    <property type="entry name" value="Phosphorylase Kinase, domain 1"/>
    <property type="match status" value="1"/>
</dbReference>
<comment type="catalytic activity">
    <reaction evidence="13">
        <text>L-seryl-[protein] + ATP = O-phospho-L-seryl-[protein] + ADP + H(+)</text>
        <dbReference type="Rhea" id="RHEA:17989"/>
        <dbReference type="Rhea" id="RHEA-COMP:9863"/>
        <dbReference type="Rhea" id="RHEA-COMP:11604"/>
        <dbReference type="ChEBI" id="CHEBI:15378"/>
        <dbReference type="ChEBI" id="CHEBI:29999"/>
        <dbReference type="ChEBI" id="CHEBI:30616"/>
        <dbReference type="ChEBI" id="CHEBI:83421"/>
        <dbReference type="ChEBI" id="CHEBI:456216"/>
        <dbReference type="EC" id="2.7.11.1"/>
    </reaction>
</comment>
<dbReference type="InterPro" id="IPR001610">
    <property type="entry name" value="PAC"/>
</dbReference>
<feature type="domain" description="PAS" evidence="16">
    <location>
        <begin position="202"/>
        <end position="271"/>
    </location>
</feature>
<evidence type="ECO:0000256" key="11">
    <source>
        <dbReference type="ARBA" id="ARBA00022840"/>
    </source>
</evidence>
<dbReference type="Pfam" id="PF00069">
    <property type="entry name" value="Pkinase"/>
    <property type="match status" value="1"/>
</dbReference>
<dbReference type="PROSITE" id="PS50113">
    <property type="entry name" value="PAC"/>
    <property type="match status" value="2"/>
</dbReference>
<dbReference type="SMART" id="SM00086">
    <property type="entry name" value="PAC"/>
    <property type="match status" value="2"/>
</dbReference>
<dbReference type="Pfam" id="PF13426">
    <property type="entry name" value="PAS_9"/>
    <property type="match status" value="2"/>
</dbReference>
<dbReference type="OrthoDB" id="432483at2759"/>
<dbReference type="NCBIfam" id="TIGR00229">
    <property type="entry name" value="sensory_box"/>
    <property type="match status" value="2"/>
</dbReference>
<dbReference type="InterPro" id="IPR011009">
    <property type="entry name" value="Kinase-like_dom_sf"/>
</dbReference>
<gene>
    <name evidence="18" type="ORF">OSTLU_40751</name>
</gene>
<keyword evidence="10" id="KW-0418">Kinase</keyword>
<dbReference type="PROSITE" id="PS50011">
    <property type="entry name" value="PROTEIN_KINASE_DOM"/>
    <property type="match status" value="1"/>
</dbReference>
<keyword evidence="5" id="KW-0600">Photoreceptor protein</keyword>
<evidence type="ECO:0000256" key="5">
    <source>
        <dbReference type="ARBA" id="ARBA00022543"/>
    </source>
</evidence>
<evidence type="ECO:0000256" key="12">
    <source>
        <dbReference type="ARBA" id="ARBA00047899"/>
    </source>
</evidence>
<feature type="compositionally biased region" description="Acidic residues" evidence="14">
    <location>
        <begin position="725"/>
        <end position="734"/>
    </location>
</feature>
<evidence type="ECO:0000259" key="17">
    <source>
        <dbReference type="PROSITE" id="PS50113"/>
    </source>
</evidence>
<evidence type="ECO:0000313" key="18">
    <source>
        <dbReference type="EMBL" id="ABP00091.1"/>
    </source>
</evidence>
<dbReference type="PROSITE" id="PS50112">
    <property type="entry name" value="PAS"/>
    <property type="match status" value="1"/>
</dbReference>
<feature type="domain" description="PAC" evidence="17">
    <location>
        <begin position="272"/>
        <end position="326"/>
    </location>
</feature>
<dbReference type="InterPro" id="IPR008271">
    <property type="entry name" value="Ser/Thr_kinase_AS"/>
</dbReference>
<dbReference type="InterPro" id="IPR000014">
    <property type="entry name" value="PAS"/>
</dbReference>
<evidence type="ECO:0000259" key="16">
    <source>
        <dbReference type="PROSITE" id="PS50112"/>
    </source>
</evidence>
<name>A4S8P2_OSTLU</name>
<dbReference type="PANTHER" id="PTHR45637">
    <property type="entry name" value="FLIPPASE KINASE 1-RELATED"/>
    <property type="match status" value="1"/>
</dbReference>
<dbReference type="SUPFAM" id="SSF55785">
    <property type="entry name" value="PYP-like sensor domain (PAS domain)"/>
    <property type="match status" value="2"/>
</dbReference>
<protein>
    <recommendedName>
        <fullName evidence="3">non-specific serine/threonine protein kinase</fullName>
        <ecNumber evidence="3">2.7.11.1</ecNumber>
    </recommendedName>
</protein>
<organism evidence="18 19">
    <name type="scientific">Ostreococcus lucimarinus (strain CCE9901)</name>
    <dbReference type="NCBI Taxonomy" id="436017"/>
    <lineage>
        <taxon>Eukaryota</taxon>
        <taxon>Viridiplantae</taxon>
        <taxon>Chlorophyta</taxon>
        <taxon>Mamiellophyceae</taxon>
        <taxon>Mamiellales</taxon>
        <taxon>Bathycoccaceae</taxon>
        <taxon>Ostreococcus</taxon>
    </lineage>
</organism>
<dbReference type="eggNOG" id="ENOG502QPPH">
    <property type="taxonomic scope" value="Eukaryota"/>
</dbReference>
<evidence type="ECO:0000313" key="19">
    <source>
        <dbReference type="Proteomes" id="UP000001568"/>
    </source>
</evidence>
<dbReference type="InterPro" id="IPR035965">
    <property type="entry name" value="PAS-like_dom_sf"/>
</dbReference>
<sequence>MSRARSIEGGAHAPSLDAKVARAFAAFDHTFTVCDATREDCPIVYASDGFLRMTQYGADEVIGHNCRFLQGEATDGNDVRELREAIKRGDRWSVRLLNYKKDGTPFWNYLVVAPVKLADGTVAKYIGVQVDVTEVKDATTGERGIDFDEEGMPVPSRYDARAAAVSLGRVSEVENAVRAAEGLSEDGVDDAGARKGRVGLDLASTLERIEQSFVITDPSLPDHPIVFASDGFMDFTGYSVDEILGRNCRFLQGPKTDRAAVAKIRQAIELGEECTVRLLNYTKSGKQFWNMFTLAPVRDDQGIVRFFAGVQVDITAHDPSTEDESIAEITFKGTDEENIAISKGAASMVAGATAKDKEFEPPWVRMHGKMLTPKPHQIENRRHWEALRKATNDGTRALTIDDFVPVKRIGQGDVGTVHLVTLAKQQDITFALKILTKQEIIDRNKLHRLHTESTILNEVDHPFVATLFASFQTATHVYFLMEYCEGGELYDFLQKIPDRRLSENATRFYAAEVLVALQYLHLLGFVYRDLKPENVLLRRSGHIVITDFDLSFCATCKPHINIQPGNPSWIAGERANGSNPMLMAEPFTFTNSFVGTEEYLSPEVLNGTGHSGSVDWWELGIFMYEMAYGTTPFKSATREETFNKISDGKVTFPDDVPMSDDFKDCVGKLLQHDTTNRLGTLGGAEEIKSHPFFKSINWGLLRWEVPPNIPKLKPTRSAPPPAKEEPEEMFEIEV</sequence>
<dbReference type="Gene3D" id="3.30.450.20">
    <property type="entry name" value="PAS domain"/>
    <property type="match status" value="2"/>
</dbReference>
<reference evidence="18 19" key="1">
    <citation type="journal article" date="2007" name="Proc. Natl. Acad. Sci. U.S.A.">
        <title>The tiny eukaryote Ostreococcus provides genomic insights into the paradox of plankton speciation.</title>
        <authorList>
            <person name="Palenik B."/>
            <person name="Grimwood J."/>
            <person name="Aerts A."/>
            <person name="Rouze P."/>
            <person name="Salamov A."/>
            <person name="Putnam N."/>
            <person name="Dupont C."/>
            <person name="Jorgensen R."/>
            <person name="Derelle E."/>
            <person name="Rombauts S."/>
            <person name="Zhou K."/>
            <person name="Otillar R."/>
            <person name="Merchant S.S."/>
            <person name="Podell S."/>
            <person name="Gaasterland T."/>
            <person name="Napoli C."/>
            <person name="Gendler K."/>
            <person name="Manuell A."/>
            <person name="Tai V."/>
            <person name="Vallon O."/>
            <person name="Piganeau G."/>
            <person name="Jancek S."/>
            <person name="Heijde M."/>
            <person name="Jabbari K."/>
            <person name="Bowler C."/>
            <person name="Lohr M."/>
            <person name="Robbens S."/>
            <person name="Werner G."/>
            <person name="Dubchak I."/>
            <person name="Pazour G.J."/>
            <person name="Ren Q."/>
            <person name="Paulsen I."/>
            <person name="Delwiche C."/>
            <person name="Schmutz J."/>
            <person name="Rokhsar D."/>
            <person name="Van de Peer Y."/>
            <person name="Moreau H."/>
            <person name="Grigoriev I.V."/>
        </authorList>
    </citation>
    <scope>NUCLEOTIDE SEQUENCE [LARGE SCALE GENOMIC DNA]</scope>
    <source>
        <strain evidence="18 19">CCE9901</strain>
    </source>
</reference>
<comment type="similarity">
    <text evidence="2">Belongs to the protein kinase superfamily. AGC Ser/Thr protein kinase family.</text>
</comment>
<evidence type="ECO:0000256" key="8">
    <source>
        <dbReference type="ARBA" id="ARBA00022679"/>
    </source>
</evidence>
<dbReference type="FunFam" id="1.10.510.10:FF:000024">
    <property type="entry name" value="Probable serine/threonine-protein kinase cot-1"/>
    <property type="match status" value="1"/>
</dbReference>
<dbReference type="Proteomes" id="UP000001568">
    <property type="component" value="Chromosome 15"/>
</dbReference>
<dbReference type="HOGENOM" id="CLU_006321_3_1_1"/>
<dbReference type="GO" id="GO:0005524">
    <property type="term" value="F:ATP binding"/>
    <property type="evidence" value="ECO:0007669"/>
    <property type="project" value="UniProtKB-KW"/>
</dbReference>
<evidence type="ECO:0000256" key="6">
    <source>
        <dbReference type="ARBA" id="ARBA00022553"/>
    </source>
</evidence>
<feature type="region of interest" description="Disordered" evidence="14">
    <location>
        <begin position="712"/>
        <end position="734"/>
    </location>
</feature>
<dbReference type="PROSITE" id="PS00108">
    <property type="entry name" value="PROTEIN_KINASE_ST"/>
    <property type="match status" value="1"/>
</dbReference>
<comment type="catalytic activity">
    <reaction evidence="12">
        <text>L-threonyl-[protein] + ATP = O-phospho-L-threonyl-[protein] + ADP + H(+)</text>
        <dbReference type="Rhea" id="RHEA:46608"/>
        <dbReference type="Rhea" id="RHEA-COMP:11060"/>
        <dbReference type="Rhea" id="RHEA-COMP:11605"/>
        <dbReference type="ChEBI" id="CHEBI:15378"/>
        <dbReference type="ChEBI" id="CHEBI:30013"/>
        <dbReference type="ChEBI" id="CHEBI:30616"/>
        <dbReference type="ChEBI" id="CHEBI:61977"/>
        <dbReference type="ChEBI" id="CHEBI:456216"/>
        <dbReference type="EC" id="2.7.11.1"/>
    </reaction>
</comment>
<proteinExistence type="inferred from homology"/>
<dbReference type="CDD" id="cd05574">
    <property type="entry name" value="STKc_phototropin_like"/>
    <property type="match status" value="1"/>
</dbReference>
<evidence type="ECO:0000256" key="10">
    <source>
        <dbReference type="ARBA" id="ARBA00022777"/>
    </source>
</evidence>
<dbReference type="STRING" id="436017.A4S8P2"/>
<evidence type="ECO:0000259" key="15">
    <source>
        <dbReference type="PROSITE" id="PS50011"/>
    </source>
</evidence>
<keyword evidence="9" id="KW-0547">Nucleotide-binding</keyword>
<keyword evidence="19" id="KW-1185">Reference proteome</keyword>
<keyword evidence="6" id="KW-0597">Phosphoprotein</keyword>
<dbReference type="AlphaFoldDB" id="A4S8P2"/>
<accession>A4S8P2</accession>
<dbReference type="CDD" id="cd00130">
    <property type="entry name" value="PAS"/>
    <property type="match status" value="2"/>
</dbReference>
<dbReference type="Gramene" id="ABP00091">
    <property type="protein sequence ID" value="ABP00091"/>
    <property type="gene ID" value="OSTLU_40751"/>
</dbReference>
<evidence type="ECO:0000256" key="14">
    <source>
        <dbReference type="SAM" id="MobiDB-lite"/>
    </source>
</evidence>
<dbReference type="OMA" id="HASAIDW"/>
<dbReference type="FunFam" id="3.30.200.20:FF:000042">
    <property type="entry name" value="Aurora kinase A"/>
    <property type="match status" value="1"/>
</dbReference>
<dbReference type="SUPFAM" id="SSF56112">
    <property type="entry name" value="Protein kinase-like (PK-like)"/>
    <property type="match status" value="1"/>
</dbReference>
<dbReference type="InterPro" id="IPR000719">
    <property type="entry name" value="Prot_kinase_dom"/>
</dbReference>
<dbReference type="SMART" id="SM00220">
    <property type="entry name" value="S_TKc"/>
    <property type="match status" value="1"/>
</dbReference>
<keyword evidence="7" id="KW-0716">Sensory transduction</keyword>
<dbReference type="KEGG" id="olu:OSTLU_40751"/>
<dbReference type="EMBL" id="CP000595">
    <property type="protein sequence ID" value="ABP00091.1"/>
    <property type="molecule type" value="Genomic_DNA"/>
</dbReference>
<dbReference type="RefSeq" id="XP_001421797.1">
    <property type="nucleotide sequence ID" value="XM_001421760.1"/>
</dbReference>
<evidence type="ECO:0000256" key="7">
    <source>
        <dbReference type="ARBA" id="ARBA00022606"/>
    </source>
</evidence>
<evidence type="ECO:0000256" key="3">
    <source>
        <dbReference type="ARBA" id="ARBA00012513"/>
    </source>
</evidence>
<keyword evidence="4" id="KW-0723">Serine/threonine-protein kinase</keyword>
<keyword evidence="8" id="KW-0808">Transferase</keyword>
<feature type="domain" description="Protein kinase" evidence="15">
    <location>
        <begin position="403"/>
        <end position="693"/>
    </location>
</feature>
<dbReference type="GO" id="GO:0007010">
    <property type="term" value="P:cytoskeleton organization"/>
    <property type="evidence" value="ECO:0007669"/>
    <property type="project" value="UniProtKB-ARBA"/>
</dbReference>
<keyword evidence="11" id="KW-0067">ATP-binding</keyword>
<keyword evidence="5" id="KW-0157">Chromophore</keyword>
<dbReference type="GeneID" id="5005771"/>
<dbReference type="GO" id="GO:0004674">
    <property type="term" value="F:protein serine/threonine kinase activity"/>
    <property type="evidence" value="ECO:0007669"/>
    <property type="project" value="UniProtKB-KW"/>
</dbReference>
<feature type="domain" description="PAC" evidence="17">
    <location>
        <begin position="90"/>
        <end position="144"/>
    </location>
</feature>
<comment type="cofactor">
    <cofactor evidence="1">
        <name>FMN</name>
        <dbReference type="ChEBI" id="CHEBI:58210"/>
    </cofactor>
</comment>
<dbReference type="InterPro" id="IPR000700">
    <property type="entry name" value="PAS-assoc_C"/>
</dbReference>
<evidence type="ECO:0000256" key="2">
    <source>
        <dbReference type="ARBA" id="ARBA00009903"/>
    </source>
</evidence>
<evidence type="ECO:0000256" key="13">
    <source>
        <dbReference type="ARBA" id="ARBA00048679"/>
    </source>
</evidence>
<dbReference type="Gene3D" id="1.10.510.10">
    <property type="entry name" value="Transferase(Phosphotransferase) domain 1"/>
    <property type="match status" value="1"/>
</dbReference>
<keyword evidence="5" id="KW-0675">Receptor</keyword>